<feature type="compositionally biased region" description="Low complexity" evidence="1">
    <location>
        <begin position="1795"/>
        <end position="1815"/>
    </location>
</feature>
<keyword evidence="5" id="KW-1185">Reference proteome</keyword>
<feature type="region of interest" description="Disordered" evidence="1">
    <location>
        <begin position="471"/>
        <end position="501"/>
    </location>
</feature>
<feature type="region of interest" description="Disordered" evidence="1">
    <location>
        <begin position="1180"/>
        <end position="1204"/>
    </location>
</feature>
<feature type="region of interest" description="Disordered" evidence="1">
    <location>
        <begin position="430"/>
        <end position="451"/>
    </location>
</feature>
<keyword evidence="2" id="KW-0812">Transmembrane</keyword>
<feature type="compositionally biased region" description="Polar residues" evidence="1">
    <location>
        <begin position="1410"/>
        <end position="1423"/>
    </location>
</feature>
<feature type="compositionally biased region" description="Pro residues" evidence="1">
    <location>
        <begin position="704"/>
        <end position="720"/>
    </location>
</feature>
<feature type="region of interest" description="Disordered" evidence="1">
    <location>
        <begin position="1389"/>
        <end position="1460"/>
    </location>
</feature>
<feature type="compositionally biased region" description="Polar residues" evidence="1">
    <location>
        <begin position="2285"/>
        <end position="2297"/>
    </location>
</feature>
<dbReference type="GO" id="GO:0006629">
    <property type="term" value="P:lipid metabolic process"/>
    <property type="evidence" value="ECO:0007669"/>
    <property type="project" value="InterPro"/>
</dbReference>
<dbReference type="PANTHER" id="PTHR47523:SF1">
    <property type="entry name" value="F21O3.11 PROTEIN"/>
    <property type="match status" value="1"/>
</dbReference>
<feature type="compositionally biased region" description="Low complexity" evidence="1">
    <location>
        <begin position="477"/>
        <end position="491"/>
    </location>
</feature>
<evidence type="ECO:0000313" key="5">
    <source>
        <dbReference type="Proteomes" id="UP001165080"/>
    </source>
</evidence>
<keyword evidence="2" id="KW-1133">Transmembrane helix</keyword>
<feature type="region of interest" description="Disordered" evidence="1">
    <location>
        <begin position="515"/>
        <end position="551"/>
    </location>
</feature>
<protein>
    <recommendedName>
        <fullName evidence="3">Fungal lipase-type domain-containing protein</fullName>
    </recommendedName>
</protein>
<dbReference type="SUPFAM" id="SSF53474">
    <property type="entry name" value="alpha/beta-Hydrolases"/>
    <property type="match status" value="1"/>
</dbReference>
<feature type="region of interest" description="Disordered" evidence="1">
    <location>
        <begin position="694"/>
        <end position="737"/>
    </location>
</feature>
<reference evidence="4 5" key="1">
    <citation type="journal article" date="2023" name="Commun. Biol.">
        <title>Reorganization of the ancestral sex-determining regions during the evolution of trioecy in Pleodorina starrii.</title>
        <authorList>
            <person name="Takahashi K."/>
            <person name="Suzuki S."/>
            <person name="Kawai-Toyooka H."/>
            <person name="Yamamoto K."/>
            <person name="Hamaji T."/>
            <person name="Ootsuki R."/>
            <person name="Yamaguchi H."/>
            <person name="Kawachi M."/>
            <person name="Higashiyama T."/>
            <person name="Nozaki H."/>
        </authorList>
    </citation>
    <scope>NUCLEOTIDE SEQUENCE [LARGE SCALE GENOMIC DNA]</scope>
    <source>
        <strain evidence="4 5">NIES-4479</strain>
    </source>
</reference>
<evidence type="ECO:0000259" key="3">
    <source>
        <dbReference type="Pfam" id="PF01764"/>
    </source>
</evidence>
<feature type="compositionally biased region" description="Low complexity" evidence="1">
    <location>
        <begin position="360"/>
        <end position="374"/>
    </location>
</feature>
<dbReference type="OrthoDB" id="438440at2759"/>
<feature type="region of interest" description="Disordered" evidence="1">
    <location>
        <begin position="1586"/>
        <end position="1634"/>
    </location>
</feature>
<feature type="compositionally biased region" description="Low complexity" evidence="1">
    <location>
        <begin position="721"/>
        <end position="737"/>
    </location>
</feature>
<feature type="compositionally biased region" description="Low complexity" evidence="1">
    <location>
        <begin position="1426"/>
        <end position="1448"/>
    </location>
</feature>
<feature type="transmembrane region" description="Helical" evidence="2">
    <location>
        <begin position="1493"/>
        <end position="1522"/>
    </location>
</feature>
<proteinExistence type="predicted"/>
<feature type="region of interest" description="Disordered" evidence="1">
    <location>
        <begin position="556"/>
        <end position="575"/>
    </location>
</feature>
<dbReference type="EMBL" id="BRXU01000012">
    <property type="protein sequence ID" value="GLC55329.1"/>
    <property type="molecule type" value="Genomic_DNA"/>
</dbReference>
<organism evidence="4 5">
    <name type="scientific">Pleodorina starrii</name>
    <dbReference type="NCBI Taxonomy" id="330485"/>
    <lineage>
        <taxon>Eukaryota</taxon>
        <taxon>Viridiplantae</taxon>
        <taxon>Chlorophyta</taxon>
        <taxon>core chlorophytes</taxon>
        <taxon>Chlorophyceae</taxon>
        <taxon>CS clade</taxon>
        <taxon>Chlamydomonadales</taxon>
        <taxon>Volvocaceae</taxon>
        <taxon>Pleodorina</taxon>
    </lineage>
</organism>
<feature type="transmembrane region" description="Helical" evidence="2">
    <location>
        <begin position="1564"/>
        <end position="1585"/>
    </location>
</feature>
<evidence type="ECO:0000256" key="2">
    <source>
        <dbReference type="SAM" id="Phobius"/>
    </source>
</evidence>
<feature type="region of interest" description="Disordered" evidence="1">
    <location>
        <begin position="2113"/>
        <end position="2150"/>
    </location>
</feature>
<feature type="region of interest" description="Disordered" evidence="1">
    <location>
        <begin position="777"/>
        <end position="799"/>
    </location>
</feature>
<feature type="compositionally biased region" description="Low complexity" evidence="1">
    <location>
        <begin position="1732"/>
        <end position="1742"/>
    </location>
</feature>
<feature type="region of interest" description="Disordered" evidence="1">
    <location>
        <begin position="2278"/>
        <end position="2297"/>
    </location>
</feature>
<feature type="region of interest" description="Disordered" evidence="1">
    <location>
        <begin position="1795"/>
        <end position="1823"/>
    </location>
</feature>
<keyword evidence="2" id="KW-0472">Membrane</keyword>
<dbReference type="CDD" id="cd00519">
    <property type="entry name" value="Lipase_3"/>
    <property type="match status" value="1"/>
</dbReference>
<feature type="transmembrane region" description="Helical" evidence="2">
    <location>
        <begin position="1534"/>
        <end position="1558"/>
    </location>
</feature>
<feature type="compositionally biased region" description="Low complexity" evidence="1">
    <location>
        <begin position="1590"/>
        <end position="1622"/>
    </location>
</feature>
<feature type="compositionally biased region" description="Pro residues" evidence="1">
    <location>
        <begin position="540"/>
        <end position="551"/>
    </location>
</feature>
<feature type="compositionally biased region" description="Low complexity" evidence="1">
    <location>
        <begin position="515"/>
        <end position="537"/>
    </location>
</feature>
<dbReference type="Gene3D" id="3.40.50.1820">
    <property type="entry name" value="alpha/beta hydrolase"/>
    <property type="match status" value="1"/>
</dbReference>
<feature type="region of interest" description="Disordered" evidence="1">
    <location>
        <begin position="1645"/>
        <end position="1664"/>
    </location>
</feature>
<dbReference type="InterPro" id="IPR002921">
    <property type="entry name" value="Fungal_lipase-type"/>
</dbReference>
<dbReference type="InterPro" id="IPR029058">
    <property type="entry name" value="AB_hydrolase_fold"/>
</dbReference>
<feature type="transmembrane region" description="Helical" evidence="2">
    <location>
        <begin position="2073"/>
        <end position="2096"/>
    </location>
</feature>
<feature type="compositionally biased region" description="Gly residues" evidence="1">
    <location>
        <begin position="328"/>
        <end position="343"/>
    </location>
</feature>
<accession>A0A9W6BNI2</accession>
<dbReference type="Proteomes" id="UP001165080">
    <property type="component" value="Unassembled WGS sequence"/>
</dbReference>
<evidence type="ECO:0000256" key="1">
    <source>
        <dbReference type="SAM" id="MobiDB-lite"/>
    </source>
</evidence>
<dbReference type="Pfam" id="PF01764">
    <property type="entry name" value="Lipase_3"/>
    <property type="match status" value="1"/>
</dbReference>
<feature type="region of interest" description="Disordered" evidence="1">
    <location>
        <begin position="1044"/>
        <end position="1078"/>
    </location>
</feature>
<feature type="region of interest" description="Disordered" evidence="1">
    <location>
        <begin position="321"/>
        <end position="374"/>
    </location>
</feature>
<feature type="compositionally biased region" description="Low complexity" evidence="1">
    <location>
        <begin position="1181"/>
        <end position="1204"/>
    </location>
</feature>
<feature type="region of interest" description="Disordered" evidence="1">
    <location>
        <begin position="1724"/>
        <end position="1780"/>
    </location>
</feature>
<sequence>MALRVPHSWQPGLQVDLREGCTAENASSRTGILPTPRRHRHLLTAVPRRSRRCRAYVKHIENVTHAVKACVPCGGSRGVCDQAETIDASSAPLQQVCRLLRLEGAEELQDLIASLILSECVYKKLELDEEGVAAKVTEFVSSFPPGWVQLQAVQLSLSGIPQHYLIATSPTSMYVAFMGTKQFQDILADANLLHTPVWAESARLAADRQSIPAAHRGFLERARAIHVEQLYELAVSRGLRLVLCGHSLGGAVAKLCTLRLLRELPDWPRPRVRCIAFATPAVGNAALAELVESAGWASRFSTYYLPEDQLVRLISFSQARTTTSSSSTGGGAVGVSGGTGGGSSARAERRRRRAKERAAQRVAVGRPATATAGGEGAAAACPASQEYAAAAAGLAAGARLDEATLGRLGAGSAAGPASPAAAAVVALEAPQQPQSQGHLHPHPHLPRVASTSSIASASSCASAVTSSTTLGGGIGSGASSSRSCDGSFGDDAPSDDGVGGAGAALLERRACRSSSLSRSASSVSRTSSSVSDGESSLDIPKPPPSPQPVLLPAPLATAAAAASTHGPPGAAAGPSFVETLDEDQAGVAMEEILAPGPDALEAAAAAGVALGGQPPADLAAAQREALYGNAGGSWGLRLALGRKRVMRRLRRLAARARIPLPKALLPVSRYHTFGEQWFVTEHGALSPEELEAALRQQKTQDQQQPPPQQPQPPQPQPQQTPPQQQQQAGTAAAGTAGAAAEGARGFFSFHRMVAYRQRHADLVARLVRSGAGGEELAGEELAVRPQPQPQSAGSSGTAAAGAAAGVGAPYCSVKLSYSLLPHISVQRALLRGVLQEPPCSDLRPSGAGGNGCGGGGNDAMGGDAAAGAAAATGRPAAAGGAPVIGHLWSWVRGGGGGAGGLYRSGGDGGGRRPGSPDESVQLDLELDGHNLQYCRKVSVALIREEPDVSAGANAAAGAAAAATAPAPPGAGFQAAGAPVTAAAARAAPGASAAGGRTARWAPFGSARGGSSSTAGAAAASAIPQQQVPLASAAAAAGAAAATTRASSPLPTSASMNSPPASTAGAAGPSGTPGPASSTEVPCEVVQVLYAQPYSDEANPPPLHPVSLFRNTLHHLAGNLMRRCRLQGQVVGPGGGLSSLGAASASASVAASVAALVGANGGGGALAEGYAGYGGPWRRFRFQPNPRPNLATNSSNSSSSSSAVGTASASATKEVKGAGALRELPGSFLAGAAANSSAGGGAAADAVAANANASAVVQMPSRLLLRVTLPRSVARGLLDGTLPGRLVVSARSDFHALSAVPVIVQRPRVAILGTSPYAASLVQAALSAPAALAAAGLEDRPGAAGGGAAAAAAAGVAAWVPPPVAWALAAVRGATAAAAVRRAAAAAANNAKAAQGPGSTAGSRSVAPGVSKSSQPQTAPWTGSGSAGTEAQRAPAAAGAGTTTGAAAADTSPRSPQRPGGGFVPCWAHLAAQAGMPRLRARVGRLRWGIRQSLAAAAVGAAAASVAGVTGAAAAVGAAAVVASTMAAFSSDGGVSVLASAAVTVAAVVAAAAAAATAFSGSEAAILIAAAASAAAVAMAATMSSGEGVTSPQQRQQQQQQVAQARAPAAAPSAAAAASPRASLEGLPTPLPSPLLAATRARTNPAATMPADAPGSGTPAPGLPAPQARRWVLRFGARAVSGQAGGGGRAAQARGGGRAAAGSAAGGAVRPVGRGWMLWWPGSAPPASEDGLATSGRPVAAAAAPPPATSPVPRWLSWPLPGAGGQARGGRPAASRTPGPSATVAAALGSIASATAAPRGATATTTAATATTATPIPAEPRRRSMGWFPPLGAAPRQLATESRHAAPGSVGGGTTAAAAAASLAQLRTQLLGSLRAGSGRAALPLPPAVLSDGLELCNVMVEPVRRTWGSGRAGAAAAAAGQHLLPLQPPAQAPAPPPPPLAPVSAAQLWRRRCRGPPEGALEPPAAAAAAAAAVVPSASAAPAEAIVGTAVATASPGLAAPGLIDPRAAAEAARAALDKATAAAAAAAASAAAAALGVMPARDGCPELVGVAPFVAVRRMEEGLRRQVLQRGIWWRALLGGVVGALLRPVALVGMLGRLPGWGLMQVLRRGHPAHGDGGAPPAPAPSAATAAADAHGRTSGTGSAERQPGHQDWGALVLVASCRDPLRVLRGRDMEALRARAADAACPVVPVLLTCAESPPGRRAAAARALAAACGVATGAVLQLVLEAGLLHTPAAAIPRSNLAAVWRGTAECEGAQQLRAAVAAAVAAAAQAERQELQQQQQHLRQSPLASGEQW</sequence>
<name>A0A9W6BNI2_9CHLO</name>
<comment type="caution">
    <text evidence="4">The sequence shown here is derived from an EMBL/GenBank/DDBJ whole genome shotgun (WGS) entry which is preliminary data.</text>
</comment>
<feature type="domain" description="Fungal lipase-type" evidence="3">
    <location>
        <begin position="174"/>
        <end position="295"/>
    </location>
</feature>
<dbReference type="PANTHER" id="PTHR47523">
    <property type="entry name" value="F21O3.11 PROTEIN"/>
    <property type="match status" value="1"/>
</dbReference>
<evidence type="ECO:0000313" key="4">
    <source>
        <dbReference type="EMBL" id="GLC55329.1"/>
    </source>
</evidence>
<gene>
    <name evidence="4" type="primary">PLEST007802</name>
    <name evidence="4" type="ORF">PLESTB_000973200</name>
</gene>